<proteinExistence type="predicted"/>
<evidence type="ECO:0000256" key="1">
    <source>
        <dbReference type="SAM" id="Phobius"/>
    </source>
</evidence>
<evidence type="ECO:0000313" key="2">
    <source>
        <dbReference type="EMBL" id="RST57419.1"/>
    </source>
</evidence>
<keyword evidence="1" id="KW-1133">Transmembrane helix</keyword>
<protein>
    <submittedName>
        <fullName evidence="2">Uncharacterized protein</fullName>
    </submittedName>
</protein>
<dbReference type="EMBL" id="QYTW02000034">
    <property type="protein sequence ID" value="RST57419.1"/>
    <property type="molecule type" value="Genomic_DNA"/>
</dbReference>
<name>A0A429X1Q1_SIMTE</name>
<organism evidence="2 3">
    <name type="scientific">Siminovitchia terrae</name>
    <name type="common">Bacillus terrae</name>
    <dbReference type="NCBI Taxonomy" id="1914933"/>
    <lineage>
        <taxon>Bacteria</taxon>
        <taxon>Bacillati</taxon>
        <taxon>Bacillota</taxon>
        <taxon>Bacilli</taxon>
        <taxon>Bacillales</taxon>
        <taxon>Bacillaceae</taxon>
        <taxon>Siminovitchia</taxon>
    </lineage>
</organism>
<accession>A0A429X1Q1</accession>
<dbReference type="AlphaFoldDB" id="A0A429X1Q1"/>
<feature type="transmembrane region" description="Helical" evidence="1">
    <location>
        <begin position="55"/>
        <end position="72"/>
    </location>
</feature>
<feature type="transmembrane region" description="Helical" evidence="1">
    <location>
        <begin position="18"/>
        <end position="43"/>
    </location>
</feature>
<keyword evidence="1" id="KW-0812">Transmembrane</keyword>
<evidence type="ECO:0000313" key="3">
    <source>
        <dbReference type="Proteomes" id="UP000287296"/>
    </source>
</evidence>
<reference evidence="2 3" key="1">
    <citation type="submission" date="2018-12" db="EMBL/GenBank/DDBJ databases">
        <authorList>
            <person name="Sun L."/>
            <person name="Chen Z."/>
        </authorList>
    </citation>
    <scope>NUCLEOTIDE SEQUENCE [LARGE SCALE GENOMIC DNA]</scope>
    <source>
        <strain evidence="2 3">LMG 29736</strain>
    </source>
</reference>
<keyword evidence="1" id="KW-0472">Membrane</keyword>
<dbReference type="OrthoDB" id="9897957at2"/>
<gene>
    <name evidence="2" type="ORF">D5F11_022640</name>
</gene>
<sequence length="79" mass="9180">MDQLKDEYIKITKSEHKYLAVGVILASMVFVVPFLIIIANGWWEPLGSASDGWKWVFTSIVLLSLIYVSLLFDKFYRKH</sequence>
<dbReference type="RefSeq" id="WP_120118468.1">
    <property type="nucleotide sequence ID" value="NZ_QYTW02000034.1"/>
</dbReference>
<comment type="caution">
    <text evidence="2">The sequence shown here is derived from an EMBL/GenBank/DDBJ whole genome shotgun (WGS) entry which is preliminary data.</text>
</comment>
<dbReference type="Proteomes" id="UP000287296">
    <property type="component" value="Unassembled WGS sequence"/>
</dbReference>